<dbReference type="GO" id="GO:0000776">
    <property type="term" value="C:kinetochore"/>
    <property type="evidence" value="ECO:0007669"/>
    <property type="project" value="InterPro"/>
</dbReference>
<feature type="compositionally biased region" description="Basic and acidic residues" evidence="4">
    <location>
        <begin position="92"/>
        <end position="108"/>
    </location>
</feature>
<protein>
    <recommendedName>
        <fullName evidence="7">Centromere protein C</fullName>
    </recommendedName>
</protein>
<dbReference type="PhylomeDB" id="A0A068TPX6"/>
<feature type="compositionally biased region" description="Polar residues" evidence="4">
    <location>
        <begin position="410"/>
        <end position="422"/>
    </location>
</feature>
<dbReference type="Proteomes" id="UP000295252">
    <property type="component" value="Chromosome VI"/>
</dbReference>
<sequence length="649" mass="71065">MATESLMVSESVDPLQSLFGPSLFPRTIVRAPTDPAMPSDPKDLDSVHHLMKSVALSSPEMLLDAGKAIVDRGPELLNSEFEKFAKSIGIDKEALRPRGNEKPQERRPGLGRPRPRFSLKPNTNKPSVTLEPSWDIDRLQDPEEFFSAFEKAENAKREIQRQEGGIMDDSDKYDSSTRNRPRRPGILGKSVSYKHRYSSVLLESGDKPISSQGTGGLDLLGAPSNVADTETQETDVAVSTGSITMTENRVNGILDELISRTSQDLDADEALSLLQERFKIKPIDLDKTCVPVFQDIGRTDFMALGEKVPNVRKTLSNISNLVKPLSGETTVNCEKAAEISISPIASPPPPKSPFASISLLKKRCTYSNSLRDPFSPFSVDLLERRNPAGSQTDLADKGSGSALLESSSECNTSRGAETLLENSNERNTSRGAESNDSADGTDKQIEKDGDKYESAGRSVKTNSHGHDSTPAGIDAGLHMHASVEVEGIRSEAAIPARPDANMDKSPVMINMHGSQPLSDQLNTAAIEDNIVVIPSTTAEINAKKNSENLPAKEQGRTKRPWREIHELKALARRKSIQEAGTSFESGVRRSKRIKTRPLEYWKGERFLYGRVNESVKLIGLKYISPAKGDGQLKVKSYVPNEILEVAARL</sequence>
<feature type="compositionally biased region" description="Polar residues" evidence="4">
    <location>
        <begin position="429"/>
        <end position="438"/>
    </location>
</feature>
<accession>A0A068TPX6</accession>
<feature type="region of interest" description="Disordered" evidence="4">
    <location>
        <begin position="92"/>
        <end position="131"/>
    </location>
</feature>
<dbReference type="Gramene" id="CDO98077">
    <property type="protein sequence ID" value="CDO98077"/>
    <property type="gene ID" value="GSCOC_T00022053001"/>
</dbReference>
<feature type="compositionally biased region" description="Low complexity" evidence="4">
    <location>
        <begin position="398"/>
        <end position="409"/>
    </location>
</feature>
<feature type="region of interest" description="Disordered" evidence="4">
    <location>
        <begin position="388"/>
        <end position="474"/>
    </location>
</feature>
<dbReference type="PANTHER" id="PTHR16684">
    <property type="entry name" value="CENTROMERE PROTEIN C"/>
    <property type="match status" value="1"/>
</dbReference>
<evidence type="ECO:0000256" key="4">
    <source>
        <dbReference type="SAM" id="MobiDB-lite"/>
    </source>
</evidence>
<evidence type="ECO:0000256" key="1">
    <source>
        <dbReference type="ARBA" id="ARBA00004123"/>
    </source>
</evidence>
<dbReference type="InterPro" id="IPR028386">
    <property type="entry name" value="CENP-C/Mif2/cnp3"/>
</dbReference>
<evidence type="ECO:0000256" key="3">
    <source>
        <dbReference type="ARBA" id="ARBA00023242"/>
    </source>
</evidence>
<dbReference type="STRING" id="49390.A0A068TPX6"/>
<evidence type="ECO:0008006" key="7">
    <source>
        <dbReference type="Google" id="ProtNLM"/>
    </source>
</evidence>
<dbReference type="GO" id="GO:0051315">
    <property type="term" value="P:attachment of mitotic spindle microtubules to kinetochore"/>
    <property type="evidence" value="ECO:0007669"/>
    <property type="project" value="TreeGrafter"/>
</dbReference>
<dbReference type="GO" id="GO:0051382">
    <property type="term" value="P:kinetochore assembly"/>
    <property type="evidence" value="ECO:0007669"/>
    <property type="project" value="InterPro"/>
</dbReference>
<reference evidence="6" key="1">
    <citation type="journal article" date="2014" name="Science">
        <title>The coffee genome provides insight into the convergent evolution of caffeine biosynthesis.</title>
        <authorList>
            <person name="Denoeud F."/>
            <person name="Carretero-Paulet L."/>
            <person name="Dereeper A."/>
            <person name="Droc G."/>
            <person name="Guyot R."/>
            <person name="Pietrella M."/>
            <person name="Zheng C."/>
            <person name="Alberti A."/>
            <person name="Anthony F."/>
            <person name="Aprea G."/>
            <person name="Aury J.M."/>
            <person name="Bento P."/>
            <person name="Bernard M."/>
            <person name="Bocs S."/>
            <person name="Campa C."/>
            <person name="Cenci A."/>
            <person name="Combes M.C."/>
            <person name="Crouzillat D."/>
            <person name="Da Silva C."/>
            <person name="Daddiego L."/>
            <person name="De Bellis F."/>
            <person name="Dussert S."/>
            <person name="Garsmeur O."/>
            <person name="Gayraud T."/>
            <person name="Guignon V."/>
            <person name="Jahn K."/>
            <person name="Jamilloux V."/>
            <person name="Joet T."/>
            <person name="Labadie K."/>
            <person name="Lan T."/>
            <person name="Leclercq J."/>
            <person name="Lepelley M."/>
            <person name="Leroy T."/>
            <person name="Li L.T."/>
            <person name="Librado P."/>
            <person name="Lopez L."/>
            <person name="Munoz A."/>
            <person name="Noel B."/>
            <person name="Pallavicini A."/>
            <person name="Perrotta G."/>
            <person name="Poncet V."/>
            <person name="Pot D."/>
            <person name="Priyono X."/>
            <person name="Rigoreau M."/>
            <person name="Rouard M."/>
            <person name="Rozas J."/>
            <person name="Tranchant-Dubreuil C."/>
            <person name="VanBuren R."/>
            <person name="Zhang Q."/>
            <person name="Andrade A.C."/>
            <person name="Argout X."/>
            <person name="Bertrand B."/>
            <person name="de Kochko A."/>
            <person name="Graziosi G."/>
            <person name="Henry R.J."/>
            <person name="Jayarama X."/>
            <person name="Ming R."/>
            <person name="Nagai C."/>
            <person name="Rounsley S."/>
            <person name="Sankoff D."/>
            <person name="Giuliano G."/>
            <person name="Albert V.A."/>
            <person name="Wincker P."/>
            <person name="Lashermes P."/>
        </authorList>
    </citation>
    <scope>NUCLEOTIDE SEQUENCE [LARGE SCALE GENOMIC DNA]</scope>
    <source>
        <strain evidence="6">cv. DH200-94</strain>
    </source>
</reference>
<dbReference type="OMA" id="TSCPNEM"/>
<feature type="compositionally biased region" description="Basic and acidic residues" evidence="4">
    <location>
        <begin position="440"/>
        <end position="454"/>
    </location>
</feature>
<dbReference type="GO" id="GO:0005634">
    <property type="term" value="C:nucleus"/>
    <property type="evidence" value="ECO:0007669"/>
    <property type="project" value="UniProtKB-SubCell"/>
</dbReference>
<dbReference type="GO" id="GO:0019237">
    <property type="term" value="F:centromeric DNA binding"/>
    <property type="evidence" value="ECO:0007669"/>
    <property type="project" value="InterPro"/>
</dbReference>
<dbReference type="GO" id="GO:0051455">
    <property type="term" value="P:spindle attachment to meiosis I kinetochore"/>
    <property type="evidence" value="ECO:0007669"/>
    <property type="project" value="TreeGrafter"/>
</dbReference>
<dbReference type="PANTHER" id="PTHR16684:SF11">
    <property type="entry name" value="CENTROMERE PROTEIN C"/>
    <property type="match status" value="1"/>
</dbReference>
<name>A0A068TPX6_COFCA</name>
<feature type="region of interest" description="Disordered" evidence="4">
    <location>
        <begin position="156"/>
        <end position="187"/>
    </location>
</feature>
<proteinExistence type="inferred from homology"/>
<comment type="subcellular location">
    <subcellularLocation>
        <location evidence="1">Nucleus</location>
    </subcellularLocation>
</comment>
<evidence type="ECO:0000313" key="6">
    <source>
        <dbReference type="Proteomes" id="UP000295252"/>
    </source>
</evidence>
<evidence type="ECO:0000256" key="2">
    <source>
        <dbReference type="ARBA" id="ARBA00010291"/>
    </source>
</evidence>
<dbReference type="InParanoid" id="A0A068TPX6"/>
<dbReference type="FunCoup" id="A0A068TPX6">
    <property type="interactions" value="1093"/>
</dbReference>
<gene>
    <name evidence="5" type="ORF">GSCOC_T00022053001</name>
</gene>
<keyword evidence="3" id="KW-0539">Nucleus</keyword>
<comment type="similarity">
    <text evidence="2">Belongs to the CENP-C/MIF2 family.</text>
</comment>
<organism evidence="5 6">
    <name type="scientific">Coffea canephora</name>
    <name type="common">Robusta coffee</name>
    <dbReference type="NCBI Taxonomy" id="49390"/>
    <lineage>
        <taxon>Eukaryota</taxon>
        <taxon>Viridiplantae</taxon>
        <taxon>Streptophyta</taxon>
        <taxon>Embryophyta</taxon>
        <taxon>Tracheophyta</taxon>
        <taxon>Spermatophyta</taxon>
        <taxon>Magnoliopsida</taxon>
        <taxon>eudicotyledons</taxon>
        <taxon>Gunneridae</taxon>
        <taxon>Pentapetalae</taxon>
        <taxon>asterids</taxon>
        <taxon>lamiids</taxon>
        <taxon>Gentianales</taxon>
        <taxon>Rubiaceae</taxon>
        <taxon>Ixoroideae</taxon>
        <taxon>Gardenieae complex</taxon>
        <taxon>Bertiereae - Coffeeae clade</taxon>
        <taxon>Coffeeae</taxon>
        <taxon>Coffea</taxon>
    </lineage>
</organism>
<evidence type="ECO:0000313" key="5">
    <source>
        <dbReference type="EMBL" id="CDO98077.1"/>
    </source>
</evidence>
<dbReference type="OrthoDB" id="1939643at2759"/>
<keyword evidence="6" id="KW-1185">Reference proteome</keyword>
<dbReference type="EMBL" id="HG739086">
    <property type="protein sequence ID" value="CDO98077.1"/>
    <property type="molecule type" value="Genomic_DNA"/>
</dbReference>
<dbReference type="AlphaFoldDB" id="A0A068TPX6"/>